<accession>A0A1H8CHL5</accession>
<evidence type="ECO:0000313" key="2">
    <source>
        <dbReference type="EMBL" id="SEM94593.1"/>
    </source>
</evidence>
<name>A0A1H8CHL5_9ACTN</name>
<dbReference type="Proteomes" id="UP000198953">
    <property type="component" value="Unassembled WGS sequence"/>
</dbReference>
<dbReference type="STRING" id="46177.SAMN05660976_06423"/>
<dbReference type="OrthoDB" id="3695075at2"/>
<protein>
    <recommendedName>
        <fullName evidence="4">Secreted protein</fullName>
    </recommendedName>
</protein>
<proteinExistence type="predicted"/>
<keyword evidence="3" id="KW-1185">Reference proteome</keyword>
<dbReference type="EMBL" id="FOBF01000019">
    <property type="protein sequence ID" value="SEM94593.1"/>
    <property type="molecule type" value="Genomic_DNA"/>
</dbReference>
<evidence type="ECO:0000256" key="1">
    <source>
        <dbReference type="SAM" id="SignalP"/>
    </source>
</evidence>
<dbReference type="RefSeq" id="WP_091104321.1">
    <property type="nucleotide sequence ID" value="NZ_FOBF01000019.1"/>
</dbReference>
<gene>
    <name evidence="2" type="ORF">SAMN05660976_06423</name>
</gene>
<reference evidence="2 3" key="1">
    <citation type="submission" date="2016-10" db="EMBL/GenBank/DDBJ databases">
        <authorList>
            <person name="de Groot N.N."/>
        </authorList>
    </citation>
    <scope>NUCLEOTIDE SEQUENCE [LARGE SCALE GENOMIC DNA]</scope>
    <source>
        <strain evidence="2 3">DSM 43357</strain>
    </source>
</reference>
<keyword evidence="1" id="KW-0732">Signal</keyword>
<feature type="signal peptide" evidence="1">
    <location>
        <begin position="1"/>
        <end position="30"/>
    </location>
</feature>
<evidence type="ECO:0008006" key="4">
    <source>
        <dbReference type="Google" id="ProtNLM"/>
    </source>
</evidence>
<organism evidence="2 3">
    <name type="scientific">Nonomuraea pusilla</name>
    <dbReference type="NCBI Taxonomy" id="46177"/>
    <lineage>
        <taxon>Bacteria</taxon>
        <taxon>Bacillati</taxon>
        <taxon>Actinomycetota</taxon>
        <taxon>Actinomycetes</taxon>
        <taxon>Streptosporangiales</taxon>
        <taxon>Streptosporangiaceae</taxon>
        <taxon>Nonomuraea</taxon>
    </lineage>
</organism>
<sequence>MSTHVIVRTGFAAALAGGLLLGGLAPAAQAATATTAGSFGPYGYGGVRLGMSAKTAKATGKVVAKGGSAPSPTCTAWDLKAHPTGRDSVGLFISKKHGVAVIFAPKGARTPQGIGLGSTKQQLKRAYPNLKTAASGYPYVTVPGNPKAYFSFLLNAKGTIYEMALGLPQQDCVN</sequence>
<feature type="chain" id="PRO_5011480140" description="Secreted protein" evidence="1">
    <location>
        <begin position="31"/>
        <end position="174"/>
    </location>
</feature>
<evidence type="ECO:0000313" key="3">
    <source>
        <dbReference type="Proteomes" id="UP000198953"/>
    </source>
</evidence>
<dbReference type="AlphaFoldDB" id="A0A1H8CHL5"/>